<comment type="caution">
    <text evidence="2">The sequence shown here is derived from an EMBL/GenBank/DDBJ whole genome shotgun (WGS) entry which is preliminary data.</text>
</comment>
<evidence type="ECO:0000259" key="1">
    <source>
        <dbReference type="SMART" id="SM00460"/>
    </source>
</evidence>
<feature type="domain" description="Transglutaminase-like" evidence="1">
    <location>
        <begin position="846"/>
        <end position="906"/>
    </location>
</feature>
<dbReference type="InterPro" id="IPR038765">
    <property type="entry name" value="Papain-like_cys_pep_sf"/>
</dbReference>
<protein>
    <recommendedName>
        <fullName evidence="1">Transglutaminase-like domain-containing protein</fullName>
    </recommendedName>
</protein>
<accession>A0A1F7W576</accession>
<dbReference type="Pfam" id="PF01841">
    <property type="entry name" value="Transglut_core"/>
    <property type="match status" value="1"/>
</dbReference>
<organism evidence="2 3">
    <name type="scientific">Candidatus Uhrbacteria bacterium RIFOXYB2_FULL_57_15</name>
    <dbReference type="NCBI Taxonomy" id="1802422"/>
    <lineage>
        <taxon>Bacteria</taxon>
        <taxon>Candidatus Uhriibacteriota</taxon>
    </lineage>
</organism>
<evidence type="ECO:0000313" key="2">
    <source>
        <dbReference type="EMBL" id="OGL97941.1"/>
    </source>
</evidence>
<sequence>MCDYGASFMPPPRIYLVLQDGTRVKWTGGFFSEKDVASIEFVNAGPGLSPEDTVIIRHGGGNQTRGKYGRGISVTLTYLASQGMSVEIESNLRGKAWKAVSTLCQTESGITDILAVNGSWTGRESNQTIFRVLSPDRSFFHQLSGFSNYFLPANPNYSDALLVEKNPDAPIPPITRSIGSGRVMCLDGIVDWEQPSSMVYVDGLKVSSGYVPYLFPWSFESFRGTGWPFNVERSYDSRAVEHGDPAILVQVAMRHCRDKRLLKILLEAATEPGREERDMPGEIRGIHYEIPSKLKAFDPATLTLLAEIWNEEHGSSALIVNDTAAQNLYERLNLDKKVLLVRGTMYEWLKEAGIPTAEQAMNVTKTEHFVPSENIEVSYADDADRLEHLFAEAGESLGTVRLTEMDGRKAVEILFPYAISSQHDFFDRKKPGAQWVRVAALIAQKEGLGIDIISRVGKDHTTFQIAVTPAYSRSYRKEFNTVMTMMQGIGEEISQYDAPNGITLITLTGDALQALIPPPSLADFLLERANNRAEETLSEKMRLAAAIPQKAKKSKEDEEVDDNGKIGRRKFLLGLGATGIAVSAVGIAMERMGALDSIGREIRNFADRIPPTIALDVDRRESIGSSSLSLGVHEIEFNSRDLERERRAKTTIEHGNPLTSTNGYYREFTGTQLAIRSWIGGRIEWVSTEKYEGISVASTRPETYRTAIRRSIHGESRLMVRQGEVVVAAVSKDSTPVEILREPRLGNYVIRGFSSEVLIYTAHDPSGSELLVPPIDAESAQLVDPKDLEPFWQMLIATLRASRDMESREKAAILLAEWGDHYYYNDNTSLDHQVEGRSVFESTAKIINLQEGICNTSATGYVALLRAVGIPARVVSGWLMKDGGGGPHMWSEFWDGDSWVSIESLFGSEMNPETAKRLYGSARSEPEVGRIGRIAFPKQPDETEQFLAAQRTAITAFQERRERFVSETKAGTKETASLTTEVAKATGWAAAGVAMTRLFDRIRRRPDK</sequence>
<dbReference type="AlphaFoldDB" id="A0A1F7W576"/>
<dbReference type="Gene3D" id="3.10.620.30">
    <property type="match status" value="1"/>
</dbReference>
<reference evidence="2 3" key="1">
    <citation type="journal article" date="2016" name="Nat. Commun.">
        <title>Thousands of microbial genomes shed light on interconnected biogeochemical processes in an aquifer system.</title>
        <authorList>
            <person name="Anantharaman K."/>
            <person name="Brown C.T."/>
            <person name="Hug L.A."/>
            <person name="Sharon I."/>
            <person name="Castelle C.J."/>
            <person name="Probst A.J."/>
            <person name="Thomas B.C."/>
            <person name="Singh A."/>
            <person name="Wilkins M.J."/>
            <person name="Karaoz U."/>
            <person name="Brodie E.L."/>
            <person name="Williams K.H."/>
            <person name="Hubbard S.S."/>
            <person name="Banfield J.F."/>
        </authorList>
    </citation>
    <scope>NUCLEOTIDE SEQUENCE [LARGE SCALE GENOMIC DNA]</scope>
</reference>
<gene>
    <name evidence="2" type="ORF">A2304_05295</name>
</gene>
<dbReference type="Proteomes" id="UP000176501">
    <property type="component" value="Unassembled WGS sequence"/>
</dbReference>
<dbReference type="InterPro" id="IPR002931">
    <property type="entry name" value="Transglutaminase-like"/>
</dbReference>
<name>A0A1F7W576_9BACT</name>
<evidence type="ECO:0000313" key="3">
    <source>
        <dbReference type="Proteomes" id="UP000176501"/>
    </source>
</evidence>
<dbReference type="SMART" id="SM00460">
    <property type="entry name" value="TGc"/>
    <property type="match status" value="1"/>
</dbReference>
<dbReference type="EMBL" id="MGFE01000026">
    <property type="protein sequence ID" value="OGL97941.1"/>
    <property type="molecule type" value="Genomic_DNA"/>
</dbReference>
<proteinExistence type="predicted"/>
<dbReference type="SUPFAM" id="SSF54001">
    <property type="entry name" value="Cysteine proteinases"/>
    <property type="match status" value="1"/>
</dbReference>